<evidence type="ECO:0000313" key="2">
    <source>
        <dbReference type="EMBL" id="NHO68356.1"/>
    </source>
</evidence>
<proteinExistence type="predicted"/>
<sequence>MQTEQQSSPMARFLSVSFFLVLTIASLAWFFLSITNLISQIRLDAPIIGFDKGSVYMLGIGLGLLVLTAGGIIQGILGKSLTPAKESLFKKGIGASLVVAFLLPHVVHYAVTKYTDEKDYRICDGANYHWFLYSKFYFTNNETSCDALIREKHTSNHQNQS</sequence>
<organism evidence="2 3">
    <name type="scientific">Pseudomaricurvus hydrocarbonicus</name>
    <dbReference type="NCBI Taxonomy" id="1470433"/>
    <lineage>
        <taxon>Bacteria</taxon>
        <taxon>Pseudomonadati</taxon>
        <taxon>Pseudomonadota</taxon>
        <taxon>Gammaproteobacteria</taxon>
        <taxon>Cellvibrionales</taxon>
        <taxon>Cellvibrionaceae</taxon>
        <taxon>Pseudomaricurvus</taxon>
    </lineage>
</organism>
<dbReference type="AlphaFoldDB" id="A0A9E5T320"/>
<accession>A0A9E5T320</accession>
<keyword evidence="1" id="KW-0472">Membrane</keyword>
<protein>
    <submittedName>
        <fullName evidence="2">Uncharacterized protein</fullName>
    </submittedName>
</protein>
<feature type="transmembrane region" description="Helical" evidence="1">
    <location>
        <begin position="93"/>
        <end position="111"/>
    </location>
</feature>
<gene>
    <name evidence="2" type="ORF">G8770_22620</name>
</gene>
<keyword evidence="1" id="KW-0812">Transmembrane</keyword>
<dbReference type="Proteomes" id="UP000787472">
    <property type="component" value="Unassembled WGS sequence"/>
</dbReference>
<reference evidence="2" key="1">
    <citation type="submission" date="2020-03" db="EMBL/GenBank/DDBJ databases">
        <authorList>
            <person name="Guo F."/>
        </authorList>
    </citation>
    <scope>NUCLEOTIDE SEQUENCE</scope>
    <source>
        <strain evidence="2">JCM 30134</strain>
    </source>
</reference>
<keyword evidence="3" id="KW-1185">Reference proteome</keyword>
<evidence type="ECO:0000313" key="3">
    <source>
        <dbReference type="Proteomes" id="UP000787472"/>
    </source>
</evidence>
<keyword evidence="1" id="KW-1133">Transmembrane helix</keyword>
<dbReference type="EMBL" id="JAAONZ010000029">
    <property type="protein sequence ID" value="NHO68356.1"/>
    <property type="molecule type" value="Genomic_DNA"/>
</dbReference>
<dbReference type="RefSeq" id="WP_167192286.1">
    <property type="nucleotide sequence ID" value="NZ_JAAONZ010000029.1"/>
</dbReference>
<name>A0A9E5T320_9GAMM</name>
<feature type="transmembrane region" description="Helical" evidence="1">
    <location>
        <begin position="53"/>
        <end position="73"/>
    </location>
</feature>
<evidence type="ECO:0000256" key="1">
    <source>
        <dbReference type="SAM" id="Phobius"/>
    </source>
</evidence>
<feature type="transmembrane region" description="Helical" evidence="1">
    <location>
        <begin position="12"/>
        <end position="32"/>
    </location>
</feature>
<comment type="caution">
    <text evidence="2">The sequence shown here is derived from an EMBL/GenBank/DDBJ whole genome shotgun (WGS) entry which is preliminary data.</text>
</comment>